<evidence type="ECO:0000313" key="4">
    <source>
        <dbReference type="EMBL" id="CAL1126180.1"/>
    </source>
</evidence>
<feature type="region of interest" description="Disordered" evidence="1">
    <location>
        <begin position="765"/>
        <end position="803"/>
    </location>
</feature>
<dbReference type="EMBL" id="CAMXCT030000036">
    <property type="protein sequence ID" value="CAL4760117.1"/>
    <property type="molecule type" value="Genomic_DNA"/>
</dbReference>
<feature type="compositionally biased region" description="Acidic residues" evidence="1">
    <location>
        <begin position="2175"/>
        <end position="2184"/>
    </location>
</feature>
<dbReference type="InterPro" id="IPR001584">
    <property type="entry name" value="Integrase_cat-core"/>
</dbReference>
<dbReference type="InterPro" id="IPR012337">
    <property type="entry name" value="RNaseH-like_sf"/>
</dbReference>
<feature type="region of interest" description="Disordered" evidence="1">
    <location>
        <begin position="532"/>
        <end position="681"/>
    </location>
</feature>
<evidence type="ECO:0000313" key="3">
    <source>
        <dbReference type="EMBL" id="CAI3972805.1"/>
    </source>
</evidence>
<feature type="region of interest" description="Disordered" evidence="1">
    <location>
        <begin position="873"/>
        <end position="938"/>
    </location>
</feature>
<feature type="compositionally biased region" description="Acidic residues" evidence="1">
    <location>
        <begin position="1276"/>
        <end position="1294"/>
    </location>
</feature>
<dbReference type="Proteomes" id="UP001152797">
    <property type="component" value="Unassembled WGS sequence"/>
</dbReference>
<feature type="compositionally biased region" description="Basic and acidic residues" evidence="1">
    <location>
        <begin position="664"/>
        <end position="676"/>
    </location>
</feature>
<feature type="compositionally biased region" description="Low complexity" evidence="1">
    <location>
        <begin position="772"/>
        <end position="792"/>
    </location>
</feature>
<reference evidence="4" key="2">
    <citation type="submission" date="2024-04" db="EMBL/GenBank/DDBJ databases">
        <authorList>
            <person name="Chen Y."/>
            <person name="Shah S."/>
            <person name="Dougan E. K."/>
            <person name="Thang M."/>
            <person name="Chan C."/>
        </authorList>
    </citation>
    <scope>NUCLEOTIDE SEQUENCE [LARGE SCALE GENOMIC DNA]</scope>
</reference>
<feature type="domain" description="Integrase catalytic" evidence="2">
    <location>
        <begin position="1695"/>
        <end position="1858"/>
    </location>
</feature>
<feature type="region of interest" description="Disordered" evidence="1">
    <location>
        <begin position="2061"/>
        <end position="2212"/>
    </location>
</feature>
<dbReference type="GO" id="GO:0003676">
    <property type="term" value="F:nucleic acid binding"/>
    <property type="evidence" value="ECO:0007669"/>
    <property type="project" value="InterPro"/>
</dbReference>
<feature type="region of interest" description="Disordered" evidence="1">
    <location>
        <begin position="1"/>
        <end position="83"/>
    </location>
</feature>
<feature type="compositionally biased region" description="Acidic residues" evidence="1">
    <location>
        <begin position="573"/>
        <end position="600"/>
    </location>
</feature>
<reference evidence="3" key="1">
    <citation type="submission" date="2022-10" db="EMBL/GenBank/DDBJ databases">
        <authorList>
            <person name="Chen Y."/>
            <person name="Dougan E. K."/>
            <person name="Chan C."/>
            <person name="Rhodes N."/>
            <person name="Thang M."/>
        </authorList>
    </citation>
    <scope>NUCLEOTIDE SEQUENCE</scope>
</reference>
<feature type="compositionally biased region" description="Low complexity" evidence="1">
    <location>
        <begin position="299"/>
        <end position="327"/>
    </location>
</feature>
<feature type="compositionally biased region" description="Basic and acidic residues" evidence="1">
    <location>
        <begin position="2129"/>
        <end position="2140"/>
    </location>
</feature>
<feature type="compositionally biased region" description="Low complexity" evidence="1">
    <location>
        <begin position="2083"/>
        <end position="2099"/>
    </location>
</feature>
<protein>
    <recommendedName>
        <fullName evidence="2">Integrase catalytic domain-containing protein</fullName>
    </recommendedName>
</protein>
<evidence type="ECO:0000256" key="1">
    <source>
        <dbReference type="SAM" id="MobiDB-lite"/>
    </source>
</evidence>
<comment type="caution">
    <text evidence="3">The sequence shown here is derived from an EMBL/GenBank/DDBJ whole genome shotgun (WGS) entry which is preliminary data.</text>
</comment>
<feature type="compositionally biased region" description="Low complexity" evidence="1">
    <location>
        <begin position="2187"/>
        <end position="2196"/>
    </location>
</feature>
<proteinExistence type="predicted"/>
<dbReference type="Gene3D" id="3.30.420.10">
    <property type="entry name" value="Ribonuclease H-like superfamily/Ribonuclease H"/>
    <property type="match status" value="1"/>
</dbReference>
<feature type="compositionally biased region" description="Low complexity" evidence="1">
    <location>
        <begin position="904"/>
        <end position="927"/>
    </location>
</feature>
<feature type="compositionally biased region" description="Basic and acidic residues" evidence="1">
    <location>
        <begin position="875"/>
        <end position="885"/>
    </location>
</feature>
<feature type="compositionally biased region" description="Gly residues" evidence="1">
    <location>
        <begin position="20"/>
        <end position="35"/>
    </location>
</feature>
<dbReference type="SUPFAM" id="SSF53098">
    <property type="entry name" value="Ribonuclease H-like"/>
    <property type="match status" value="1"/>
</dbReference>
<dbReference type="EMBL" id="CAMXCT010000036">
    <property type="protein sequence ID" value="CAI3972805.1"/>
    <property type="molecule type" value="Genomic_DNA"/>
</dbReference>
<feature type="compositionally biased region" description="Basic and acidic residues" evidence="1">
    <location>
        <begin position="719"/>
        <end position="744"/>
    </location>
</feature>
<name>A0A9P1BHU7_9DINO</name>
<feature type="region of interest" description="Disordered" evidence="1">
    <location>
        <begin position="174"/>
        <end position="332"/>
    </location>
</feature>
<sequence>MAGQHVPVPSWDDPAAEPVDGGGAAAGRAGMGATGCAGDQAGSPTQPQFVTPGFGLPTGAPLQGLQAGLPPQGFGQQGMAHQQQQVPLRGPVPGMPTMPQNLLPQGMLPMPQMMPVMGQGPQAFPMMPAAQQMMMPTQVPNLLPMMNPQMMPGSMTSNPGWWNVQDMMASVASTGSWTLPPANKGEVKGKSKGEQKGKPKEGPAKARPKKKLPQPLAKTKAEPPDDGGDDDYEYEYTYESYSEAEENNPEEETATNDPTLRSSQLSSRAASVDESAVKREQGSPPKTKARTAAKSKLTPSGSAPGSVRGSVPGSVRGSAAASSDGSANTDEVRQLLQKSMKRQAADRGRPNLTSVKLDQFRGNRTAYKDWKKTLKAQQALYKLTEEELAVLVYLNTAGEARDIVNQLEIEDLQEPGGLGRIMRLLDDAYEKRADERFEQKQEEFQTYRRAHGVSIAAYLSKLKRLKDEYLREDTETKISDKSFAQRMLARAALSKRERMEVFFASGGKYRSDRIEKVLRFRHANLHVEEAEKYQSRGAQGDLRYRPAKKTYRQSRGHGGYGKRRHGAHVAEAGEGETKEEEESFEEEEDDEDLDNEDLEQEAYPADARGEQWDDDETEQEEEEEWTVHELKDAYAAGWRAKQQSSEMRKGRGYKGQGKNKKGKERPPDFRKVEDRKKSSKCAACGKYGHWRGDAICSKTQSGEVPARSTGASSKGSSSVKEEAGTLFTTKEETESPKRGDDHGRVNVSRVNWTFMVGTGGWDLLEEYESEESGSSSSSEELAPALVAAPASAGRPPKSKKTKMKLRAVLTALEQAVEDEEEKKKLRRARRKQKAKKEDAEMAVGPEEILAILPNLTKAEKKTLLKQLINEEEEDAARHVPEEFPVQRRQGYHQAEPVRGATTKSRAAPRTPSLAASSTPSLAASSSAGPNTEDVPLPVRKKRLEEFRRQLYDNALNARGRILLSEASDIPRGAQEACTHDYSLLKWGANGSAHWADCTNCKLKKVLYWSKMHGSLMANTAEDEELPTMDLILDTGCRTAVAGQRWHERYQRHLRALGLEWTTVEHEEIFRFGAGSPVLSTEAKVYPIWVGETRSWLRLAVVESEKDKRVADCPALAGPSELARWGVRMDFAKQGISINGGSWQTLRLSPSRHPVLNVLPRRGATMDQWRTPDLAELKQRLEVDPYSMALIQEQITAIENEMELEASSEEDSRETVELDNEEFDEAAALWQERMDEEAIRKWDELGLPAEAFRADQGASDTEEGTSTGTISDANSISEEDANDVQSEDSEGSSEESTEHEAILVAEAGCADEEVLTKGQKRRLLAASKTIGEAASYEVDRRKPPLRRSLRMSLTWKLIEIYTWSCMVTRVAYARGWETFEPVTLPGWDIRSPEVQRQAFAYLEKIDPDVIVVAWPCGPWSPLQRLNVKTPQQRRALRRKRIDARRTLLSFTRKVVLWQRRRGKAVLGENPHPSLAWETEEIQEAFHGCAEAVADQCRYGLVHPVNKVPLRKRTRFMGNEEVVAPLRLKCDGSHEHWPIEGKFKDESGRWQALSEWAGGYPIALCNAIMDGAENFMRNQPNVLVEDLGEEGVMSEGDMIDGDDAVREEEQVLDETLKKDEEDLQQEMDDDQRHPIPREVQKAVEFSHRQLGHPSRSTLVRMLKMSGATDDAIRYAKRWQWPVCAQRAAPKHPQAAAPSVRPYGFNLHLHIDIKYVYDARRKRYACLSMLDLGTVKHDAVMIKTKQSQYVAHKFFRHWISIYGPPAKITMDQGGEFEKTFLLYLEQMSIPTDITASHAGWQLAAGERHGGLLADLMQAIVHEHSLEGYHAMKEGLAAAVQAKNATLTKDGFTPNQRVLGYECKWPTLNDEEVKLSFAEGLSVESEVSRAHRMRTTARVALIRNDVREKMRRSVLRKPAVSQSGPFVPGAQIYFWVPSSQKAVRYRKGGTWRGPATVLTREKSKRYFISWRGRLLLVAEENMRLSTKEELALTEAVKEDMDNVGDALRDGNIPNLFRDLRPRAPPPRRPTRKRKPAPPEPEESKRARLMMQGTRAVRNLMQDRVQRAAQLQQRRTRQVRLGRRQRHQSAPPAAAASASAPAAPGEDEEERTLAAPALEDSRDVPKRRRQRRQLALEDREPAASEHEEEQDEPAASEHEEHQAIEDVPAEPRAEEVPVPEIEDSEEDEEQRGQAPAAAAGPTEEEFQAELARQQSEAHRRMLLDDVPAPLKRRLHQEDQEPAAPPGKRARVTESLVVQVMLGTLHTEDGRANEWVTQYELGLLRELTGLPLTSARLHRQPRKKLARPPKLASRARLSILIGQDPRDAFVVEENTKEVEQNPRRKASFPWRGISMYYKEKPANRDERVKSYVEKDGEIYEVKWSRRQRRAFEREWQAELKDVLLSQVMLLKMKQSGKELDPRFFNEEEKKLFREADRKEWSQWIQNGVVRRLTPEEKGRVQKYNVFRSPMRMVRTNKQQKMLLPILAKSRLVIPGHTDPNLGFFRTDSPTTSLTSVRLAKAVGQFRNWTVWSFDVTTAFLSGLETQRELYVKAPVDGLPPTDGWDAVLPYELLRVLKSAYGLTEAPRLWYLRAVELIQDSTEGDPSSSSHPKDPRYFKLKEELNRLFRIKEWKQVPLTFLGVDMRTGKRPGLYDDMSAYVKGIKVPEPQQKGGADPLVPEDVTRYRQLTMRLRWPAQQAMPQKLYEVSALAQRVNKATYDDFKEAVKLHGSFLEEVEAERSHLYYPPMKGKPYVLSFFDASLGKEEDGRSQLGGIHFLTTDGVKNGPQLAIPIEYQTSRSTRVVRSSMAAESNSMSLTVDRHLYIRILLDILWTGNTEVKEGWRAKLKHGGGLVTDARSLYDHLHTTGQIPSERQTMLDLLVAKDMLEQKAFEVFWVPTHRQFADMLTKKMRGTLWEQFCQENTVSLKETEAERKLEEHRQRLRKEQRQRRKKRFGSAKTSPGSASTSHRTGCAS</sequence>
<gene>
    <name evidence="3" type="ORF">C1SCF055_LOCUS1351</name>
</gene>
<feature type="compositionally biased region" description="Basic and acidic residues" evidence="1">
    <location>
        <begin position="185"/>
        <end position="204"/>
    </location>
</feature>
<dbReference type="EMBL" id="CAMXCT020000036">
    <property type="protein sequence ID" value="CAL1126180.1"/>
    <property type="molecule type" value="Genomic_DNA"/>
</dbReference>
<feature type="region of interest" description="Disordered" evidence="1">
    <location>
        <begin position="2926"/>
        <end position="2969"/>
    </location>
</feature>
<feature type="compositionally biased region" description="Basic residues" evidence="1">
    <location>
        <begin position="2069"/>
        <end position="2082"/>
    </location>
</feature>
<dbReference type="GO" id="GO:0005854">
    <property type="term" value="C:nascent polypeptide-associated complex"/>
    <property type="evidence" value="ECO:0007669"/>
    <property type="project" value="InterPro"/>
</dbReference>
<accession>A0A9P1BHU7</accession>
<evidence type="ECO:0000259" key="2">
    <source>
        <dbReference type="PROSITE" id="PS50994"/>
    </source>
</evidence>
<dbReference type="InterPro" id="IPR036397">
    <property type="entry name" value="RNaseH_sf"/>
</dbReference>
<feature type="compositionally biased region" description="Acidic residues" evidence="1">
    <location>
        <begin position="612"/>
        <end position="624"/>
    </location>
</feature>
<feature type="compositionally biased region" description="Basic residues" evidence="1">
    <location>
        <begin position="545"/>
        <end position="567"/>
    </location>
</feature>
<feature type="region of interest" description="Disordered" evidence="1">
    <location>
        <begin position="696"/>
        <end position="746"/>
    </location>
</feature>
<dbReference type="InterPro" id="IPR016641">
    <property type="entry name" value="EGD2/NACA0like"/>
</dbReference>
<organism evidence="3">
    <name type="scientific">Cladocopium goreaui</name>
    <dbReference type="NCBI Taxonomy" id="2562237"/>
    <lineage>
        <taxon>Eukaryota</taxon>
        <taxon>Sar</taxon>
        <taxon>Alveolata</taxon>
        <taxon>Dinophyceae</taxon>
        <taxon>Suessiales</taxon>
        <taxon>Symbiodiniaceae</taxon>
        <taxon>Cladocopium</taxon>
    </lineage>
</organism>
<feature type="region of interest" description="Disordered" evidence="1">
    <location>
        <begin position="2000"/>
        <end position="2042"/>
    </location>
</feature>
<dbReference type="GO" id="GO:0015074">
    <property type="term" value="P:DNA integration"/>
    <property type="evidence" value="ECO:0007669"/>
    <property type="project" value="InterPro"/>
</dbReference>
<dbReference type="InterPro" id="IPR013103">
    <property type="entry name" value="RVT_2"/>
</dbReference>
<dbReference type="PANTHER" id="PTHR21713">
    <property type="entry name" value="NASCENT POLYPEPTIDE ASSOCIATED COMPLEX ALPHA SUBUNIT-RELATED"/>
    <property type="match status" value="1"/>
</dbReference>
<feature type="compositionally biased region" description="Low complexity" evidence="1">
    <location>
        <begin position="72"/>
        <end position="83"/>
    </location>
</feature>
<evidence type="ECO:0000313" key="5">
    <source>
        <dbReference type="Proteomes" id="UP001152797"/>
    </source>
</evidence>
<feature type="compositionally biased region" description="Low complexity" evidence="1">
    <location>
        <begin position="255"/>
        <end position="270"/>
    </location>
</feature>
<feature type="compositionally biased region" description="Polar residues" evidence="1">
    <location>
        <begin position="1263"/>
        <end position="1275"/>
    </location>
</feature>
<keyword evidence="5" id="KW-1185">Reference proteome</keyword>
<feature type="region of interest" description="Disordered" evidence="1">
    <location>
        <begin position="815"/>
        <end position="840"/>
    </location>
</feature>
<dbReference type="OrthoDB" id="775972at2759"/>
<feature type="compositionally biased region" description="Basic and acidic residues" evidence="1">
    <location>
        <begin position="2926"/>
        <end position="2940"/>
    </location>
</feature>
<feature type="region of interest" description="Disordered" evidence="1">
    <location>
        <begin position="1253"/>
        <end position="1298"/>
    </location>
</feature>
<dbReference type="Pfam" id="PF07727">
    <property type="entry name" value="RVT_2"/>
    <property type="match status" value="1"/>
</dbReference>
<feature type="compositionally biased region" description="Acidic residues" evidence="1">
    <location>
        <begin position="224"/>
        <end position="254"/>
    </location>
</feature>
<feature type="compositionally biased region" description="Basic residues" evidence="1">
    <location>
        <begin position="2941"/>
        <end position="2950"/>
    </location>
</feature>
<feature type="compositionally biased region" description="Basic residues" evidence="1">
    <location>
        <begin position="824"/>
        <end position="834"/>
    </location>
</feature>
<feature type="compositionally biased region" description="Basic and acidic residues" evidence="1">
    <location>
        <begin position="2150"/>
        <end position="2170"/>
    </location>
</feature>
<dbReference type="PROSITE" id="PS50994">
    <property type="entry name" value="INTEGRASE"/>
    <property type="match status" value="1"/>
</dbReference>
<feature type="compositionally biased region" description="Low complexity" evidence="1">
    <location>
        <begin position="708"/>
        <end position="718"/>
    </location>
</feature>
<feature type="compositionally biased region" description="Polar residues" evidence="1">
    <location>
        <begin position="2952"/>
        <end position="2969"/>
    </location>
</feature>